<keyword evidence="4" id="KW-0125">Carotenoid biosynthesis</keyword>
<feature type="transmembrane region" description="Helical" evidence="8">
    <location>
        <begin position="6"/>
        <end position="26"/>
    </location>
</feature>
<evidence type="ECO:0000313" key="10">
    <source>
        <dbReference type="EMBL" id="MBP2191572.1"/>
    </source>
</evidence>
<evidence type="ECO:0000256" key="8">
    <source>
        <dbReference type="SAM" id="Phobius"/>
    </source>
</evidence>
<dbReference type="RefSeq" id="WP_209893376.1">
    <property type="nucleotide sequence ID" value="NZ_JAGGMR010000001.1"/>
</dbReference>
<organism evidence="10 11">
    <name type="scientific">Nocardia goodfellowii</name>
    <dbReference type="NCBI Taxonomy" id="882446"/>
    <lineage>
        <taxon>Bacteria</taxon>
        <taxon>Bacillati</taxon>
        <taxon>Actinomycetota</taxon>
        <taxon>Actinomycetes</taxon>
        <taxon>Mycobacteriales</taxon>
        <taxon>Nocardiaceae</taxon>
        <taxon>Nocardia</taxon>
    </lineage>
</organism>
<feature type="transmembrane region" description="Helical" evidence="8">
    <location>
        <begin position="33"/>
        <end position="52"/>
    </location>
</feature>
<dbReference type="InterPro" id="IPR017825">
    <property type="entry name" value="Lycopene_cyclase_dom"/>
</dbReference>
<evidence type="ECO:0000259" key="9">
    <source>
        <dbReference type="Pfam" id="PF18916"/>
    </source>
</evidence>
<comment type="pathway">
    <text evidence="2">Carotenoid biosynthesis.</text>
</comment>
<feature type="transmembrane region" description="Helical" evidence="8">
    <location>
        <begin position="224"/>
        <end position="243"/>
    </location>
</feature>
<name>A0ABS4QIN7_9NOCA</name>
<protein>
    <submittedName>
        <fullName evidence="10">Lycopene cyclase domain-containing protein</fullName>
    </submittedName>
</protein>
<comment type="caution">
    <text evidence="10">The sequence shown here is derived from an EMBL/GenBank/DDBJ whole genome shotgun (WGS) entry which is preliminary data.</text>
</comment>
<reference evidence="10 11" key="1">
    <citation type="submission" date="2021-03" db="EMBL/GenBank/DDBJ databases">
        <title>Sequencing the genomes of 1000 actinobacteria strains.</title>
        <authorList>
            <person name="Klenk H.-P."/>
        </authorList>
    </citation>
    <scope>NUCLEOTIDE SEQUENCE [LARGE SCALE GENOMIC DNA]</scope>
    <source>
        <strain evidence="10 11">DSM 45516</strain>
    </source>
</reference>
<feature type="transmembrane region" description="Helical" evidence="8">
    <location>
        <begin position="126"/>
        <end position="144"/>
    </location>
</feature>
<feature type="transmembrane region" description="Helical" evidence="8">
    <location>
        <begin position="85"/>
        <end position="105"/>
    </location>
</feature>
<proteinExistence type="predicted"/>
<dbReference type="NCBIfam" id="TIGR03462">
    <property type="entry name" value="CarR_dom_SF"/>
    <property type="match status" value="2"/>
</dbReference>
<evidence type="ECO:0000256" key="1">
    <source>
        <dbReference type="ARBA" id="ARBA00004141"/>
    </source>
</evidence>
<dbReference type="Pfam" id="PF18916">
    <property type="entry name" value="Lycopene_cyc"/>
    <property type="match status" value="2"/>
</dbReference>
<accession>A0ABS4QIN7</accession>
<feature type="transmembrane region" description="Helical" evidence="8">
    <location>
        <begin position="150"/>
        <end position="170"/>
    </location>
</feature>
<keyword evidence="5 8" id="KW-1133">Transmembrane helix</keyword>
<evidence type="ECO:0000256" key="4">
    <source>
        <dbReference type="ARBA" id="ARBA00022746"/>
    </source>
</evidence>
<feature type="transmembrane region" description="Helical" evidence="8">
    <location>
        <begin position="182"/>
        <end position="204"/>
    </location>
</feature>
<keyword evidence="11" id="KW-1185">Reference proteome</keyword>
<keyword evidence="3 8" id="KW-0812">Transmembrane</keyword>
<keyword evidence="6 8" id="KW-0472">Membrane</keyword>
<dbReference type="EMBL" id="JAGGMR010000001">
    <property type="protein sequence ID" value="MBP2191572.1"/>
    <property type="molecule type" value="Genomic_DNA"/>
</dbReference>
<gene>
    <name evidence="10" type="ORF">BJ987_004473</name>
</gene>
<evidence type="ECO:0000256" key="7">
    <source>
        <dbReference type="ARBA" id="ARBA00023235"/>
    </source>
</evidence>
<comment type="subcellular location">
    <subcellularLocation>
        <location evidence="1">Membrane</location>
        <topology evidence="1">Multi-pass membrane protein</topology>
    </subcellularLocation>
</comment>
<evidence type="ECO:0000256" key="2">
    <source>
        <dbReference type="ARBA" id="ARBA00004829"/>
    </source>
</evidence>
<dbReference type="Proteomes" id="UP001519325">
    <property type="component" value="Unassembled WGS sequence"/>
</dbReference>
<evidence type="ECO:0000256" key="5">
    <source>
        <dbReference type="ARBA" id="ARBA00022989"/>
    </source>
</evidence>
<evidence type="ECO:0000256" key="3">
    <source>
        <dbReference type="ARBA" id="ARBA00022692"/>
    </source>
</evidence>
<evidence type="ECO:0000313" key="11">
    <source>
        <dbReference type="Proteomes" id="UP001519325"/>
    </source>
</evidence>
<evidence type="ECO:0000256" key="6">
    <source>
        <dbReference type="ARBA" id="ARBA00023136"/>
    </source>
</evidence>
<sequence>MTYSHFLGVFILPALLLAVLLAAFTLRARGFGTTLRIGAVTLGVLVVVAVGWTTPWDSWIIRQGVWSYPPNSVTGTVFRVPFEELGFMAAQVLIVGIWTLTLIAHRVAGYHPDGPWPWASAPLNRLGATSLWTALVIVGFVLAVSFEHLLYFGSSLVLTGIPLALQRAVGADVLRRFRLLRLCALAPVAFFVVADRVAIDAGAWSISSRYTTGWEVGGLPVEEIAFFTLTSLLVIDGLVLACHPEIHRRLPIKPKALRRSSDRRSPQLSETG</sequence>
<feature type="domain" description="Lycopene cyclase" evidence="9">
    <location>
        <begin position="151"/>
        <end position="235"/>
    </location>
</feature>
<feature type="domain" description="Lycopene cyclase" evidence="9">
    <location>
        <begin position="15"/>
        <end position="97"/>
    </location>
</feature>
<keyword evidence="7" id="KW-0413">Isomerase</keyword>